<dbReference type="Pfam" id="PF00149">
    <property type="entry name" value="Metallophos"/>
    <property type="match status" value="1"/>
</dbReference>
<keyword evidence="1" id="KW-0732">Signal</keyword>
<dbReference type="RefSeq" id="WP_011641379.1">
    <property type="nucleotide sequence ID" value="NC_008346.1"/>
</dbReference>
<dbReference type="SUPFAM" id="SSF49363">
    <property type="entry name" value="Purple acid phosphatase, N-terminal domain"/>
    <property type="match status" value="1"/>
</dbReference>
<dbReference type="GO" id="GO:0003993">
    <property type="term" value="F:acid phosphatase activity"/>
    <property type="evidence" value="ECO:0007669"/>
    <property type="project" value="InterPro"/>
</dbReference>
<evidence type="ECO:0000259" key="2">
    <source>
        <dbReference type="Pfam" id="PF00149"/>
    </source>
</evidence>
<evidence type="ECO:0008006" key="6">
    <source>
        <dbReference type="Google" id="ProtNLM"/>
    </source>
</evidence>
<dbReference type="Pfam" id="PF16656">
    <property type="entry name" value="Pur_ac_phosph_N"/>
    <property type="match status" value="1"/>
</dbReference>
<accession>Q0AVG7</accession>
<dbReference type="InterPro" id="IPR015914">
    <property type="entry name" value="PAPs_N"/>
</dbReference>
<dbReference type="KEGG" id="swo:Swol_1992"/>
<dbReference type="InterPro" id="IPR039331">
    <property type="entry name" value="PAPs-like"/>
</dbReference>
<dbReference type="eggNOG" id="COG1409">
    <property type="taxonomic scope" value="Bacteria"/>
</dbReference>
<dbReference type="EMBL" id="CP000448">
    <property type="protein sequence ID" value="ABI69287.1"/>
    <property type="molecule type" value="Genomic_DNA"/>
</dbReference>
<reference evidence="5" key="1">
    <citation type="journal article" date="2010" name="Environ. Microbiol.">
        <title>The genome of Syntrophomonas wolfei: new insights into syntrophic metabolism and biohydrogen production.</title>
        <authorList>
            <person name="Sieber J.R."/>
            <person name="Sims D.R."/>
            <person name="Han C."/>
            <person name="Kim E."/>
            <person name="Lykidis A."/>
            <person name="Lapidus A.L."/>
            <person name="McDonnald E."/>
            <person name="Rohlin L."/>
            <person name="Culley D.E."/>
            <person name="Gunsalus R."/>
            <person name="McInerney M.J."/>
        </authorList>
    </citation>
    <scope>NUCLEOTIDE SEQUENCE [LARGE SCALE GENOMIC DNA]</scope>
    <source>
        <strain evidence="5">DSM 2245B / Goettingen</strain>
    </source>
</reference>
<dbReference type="STRING" id="335541.Swol_1992"/>
<dbReference type="PANTHER" id="PTHR22953">
    <property type="entry name" value="ACID PHOSPHATASE RELATED"/>
    <property type="match status" value="1"/>
</dbReference>
<dbReference type="PANTHER" id="PTHR22953:SF153">
    <property type="entry name" value="PURPLE ACID PHOSPHATASE"/>
    <property type="match status" value="1"/>
</dbReference>
<gene>
    <name evidence="4" type="ordered locus">Swol_1992</name>
</gene>
<protein>
    <recommendedName>
        <fullName evidence="6">Metallophosphoesterase</fullName>
    </recommendedName>
</protein>
<dbReference type="Proteomes" id="UP000001968">
    <property type="component" value="Chromosome"/>
</dbReference>
<dbReference type="AlphaFoldDB" id="Q0AVG7"/>
<dbReference type="SUPFAM" id="SSF56300">
    <property type="entry name" value="Metallo-dependent phosphatases"/>
    <property type="match status" value="1"/>
</dbReference>
<feature type="domain" description="Calcineurin-like phosphoesterase" evidence="2">
    <location>
        <begin position="145"/>
        <end position="327"/>
    </location>
</feature>
<evidence type="ECO:0000259" key="3">
    <source>
        <dbReference type="Pfam" id="PF16656"/>
    </source>
</evidence>
<dbReference type="GO" id="GO:0046872">
    <property type="term" value="F:metal ion binding"/>
    <property type="evidence" value="ECO:0007669"/>
    <property type="project" value="InterPro"/>
</dbReference>
<keyword evidence="5" id="KW-1185">Reference proteome</keyword>
<organism evidence="4 5">
    <name type="scientific">Syntrophomonas wolfei subsp. wolfei (strain DSM 2245B / Goettingen)</name>
    <dbReference type="NCBI Taxonomy" id="335541"/>
    <lineage>
        <taxon>Bacteria</taxon>
        <taxon>Bacillati</taxon>
        <taxon>Bacillota</taxon>
        <taxon>Clostridia</taxon>
        <taxon>Eubacteriales</taxon>
        <taxon>Syntrophomonadaceae</taxon>
        <taxon>Syntrophomonas</taxon>
    </lineage>
</organism>
<dbReference type="InterPro" id="IPR004843">
    <property type="entry name" value="Calcineurin-like_PHP"/>
</dbReference>
<dbReference type="InterPro" id="IPR029052">
    <property type="entry name" value="Metallo-depent_PP-like"/>
</dbReference>
<evidence type="ECO:0000256" key="1">
    <source>
        <dbReference type="ARBA" id="ARBA00022729"/>
    </source>
</evidence>
<name>Q0AVG7_SYNWW</name>
<evidence type="ECO:0000313" key="5">
    <source>
        <dbReference type="Proteomes" id="UP000001968"/>
    </source>
</evidence>
<sequence length="521" mass="58118">MLLNLKLLRDSKQKAISLLFFLFLFSLSGALNPDIATTEPSGLPDHIMLSWTDDPQTTRTMAWRSDSAADQEWVQYLPAANYNGSFTSASRVAAVKTELYTGYSHCEATLFQLAPDCKYIYRVGREGVWSEPASFSTATPGGKFSFLYLGDVQKGYDKWGEMLKHVAAENPDLRFALLGGDLVHDGNSNNEWQQFFAAASPTFKQLPLLPAAGNHDDTPLFWNSFAMPRNGPEGFKEEFYSFDYGNCHIAVLNSNKMGVSKPYYNTLKNWLQDDLNNSKQQWKFLVFHYPPYPVVDDGHSYNLEENWVPFFEQCAVDIVFVGHQHVYMRSEPLRGGKVQADGEGIVYIMGNSGSKFYPAGEDREYIAKQVANVSNYQLLSIDGDSLSLSSRNAEGLVIDSYILGNVPAARAQYLIAPIKDASYQIETNADGLEIMTVNQGNSGLKYFGVELTPVKPHEGMETLIFIHLRNGKQINLNATQADFDLVKAAQAGFNVKPGDIVKTYVLDDLTNALDFNPIVLQ</sequence>
<dbReference type="Gene3D" id="2.60.40.380">
    <property type="entry name" value="Purple acid phosphatase-like, N-terminal"/>
    <property type="match status" value="1"/>
</dbReference>
<evidence type="ECO:0000313" key="4">
    <source>
        <dbReference type="EMBL" id="ABI69287.1"/>
    </source>
</evidence>
<dbReference type="InterPro" id="IPR008963">
    <property type="entry name" value="Purple_acid_Pase-like_N"/>
</dbReference>
<dbReference type="HOGENOM" id="CLU_035600_0_0_9"/>
<dbReference type="Gene3D" id="3.60.21.10">
    <property type="match status" value="1"/>
</dbReference>
<proteinExistence type="predicted"/>
<feature type="domain" description="Purple acid phosphatase N-terminal" evidence="3">
    <location>
        <begin position="44"/>
        <end position="137"/>
    </location>
</feature>